<dbReference type="InterPro" id="IPR001466">
    <property type="entry name" value="Beta-lactam-related"/>
</dbReference>
<protein>
    <submittedName>
        <fullName evidence="4">Serine hydrolase domain-containing protein</fullName>
        <ecNumber evidence="4">3.1.1.103</ecNumber>
    </submittedName>
</protein>
<evidence type="ECO:0000256" key="2">
    <source>
        <dbReference type="ARBA" id="ARBA00023136"/>
    </source>
</evidence>
<dbReference type="RefSeq" id="WP_330088872.1">
    <property type="nucleotide sequence ID" value="NZ_JAUGZK010000014.1"/>
</dbReference>
<evidence type="ECO:0000259" key="3">
    <source>
        <dbReference type="Pfam" id="PF00144"/>
    </source>
</evidence>
<dbReference type="EMBL" id="JAUGZK010000014">
    <property type="protein sequence ID" value="MEE2025558.1"/>
    <property type="molecule type" value="Genomic_DNA"/>
</dbReference>
<dbReference type="InterPro" id="IPR012338">
    <property type="entry name" value="Beta-lactam/transpept-like"/>
</dbReference>
<sequence length="356" mass="39125">MKLFLLFLNVVFLTLPVYAKEALSTDYWGNIEEIVHETGFNGTIVVGRGEQILLHKSVGYADAVKTIPLTANHLFSPGSVGKEFTTVSIMQLAAKNKLKYQDSIARYVDALPAWANKITIEHILTHTSGLPDVKWKKGISTADAIHQIQQGTPAFEPGTGYKYTNLNVVVRALIVESITGKSYADYVDSSIFKVADMTHAFHQTENEQVSKTVVSGDFPTNMAGLTIYVTPLDLFKFENALWNGSLLSAEQLKQALPGDSLSGQTNRAYFDFGKFFVDDNGSLVSWEHDGSNPSHHTIKHHDFISGNVIILMSSDGNKSTLYKLLSELKALTSEEIKPTNLRANKAIQPTANASAD</sequence>
<evidence type="ECO:0000313" key="5">
    <source>
        <dbReference type="Proteomes" id="UP001339167"/>
    </source>
</evidence>
<keyword evidence="4" id="KW-0378">Hydrolase</keyword>
<gene>
    <name evidence="4" type="ORF">QWF21_15070</name>
</gene>
<dbReference type="SUPFAM" id="SSF56601">
    <property type="entry name" value="beta-lactamase/transpeptidase-like"/>
    <property type="match status" value="1"/>
</dbReference>
<evidence type="ECO:0000313" key="4">
    <source>
        <dbReference type="EMBL" id="MEE2025558.1"/>
    </source>
</evidence>
<feature type="domain" description="Beta-lactamase-related" evidence="3">
    <location>
        <begin position="31"/>
        <end position="317"/>
    </location>
</feature>
<comment type="subcellular location">
    <subcellularLocation>
        <location evidence="1">Membrane</location>
    </subcellularLocation>
</comment>
<reference evidence="4 5" key="1">
    <citation type="submission" date="2023-06" db="EMBL/GenBank/DDBJ databases">
        <title>Alkalimonas sp., MEB004 an alkaliphilic bacterium isolated from Lonar Lake, India.</title>
        <authorList>
            <person name="Joshi A."/>
            <person name="Thite S."/>
        </authorList>
    </citation>
    <scope>NUCLEOTIDE SEQUENCE [LARGE SCALE GENOMIC DNA]</scope>
    <source>
        <strain evidence="4 5">MEB004</strain>
    </source>
</reference>
<dbReference type="Gene3D" id="3.40.710.10">
    <property type="entry name" value="DD-peptidase/beta-lactamase superfamily"/>
    <property type="match status" value="1"/>
</dbReference>
<keyword evidence="2" id="KW-0472">Membrane</keyword>
<evidence type="ECO:0000256" key="1">
    <source>
        <dbReference type="ARBA" id="ARBA00004370"/>
    </source>
</evidence>
<proteinExistence type="predicted"/>
<dbReference type="PANTHER" id="PTHR46825:SF11">
    <property type="entry name" value="PENICILLIN-BINDING PROTEIN 4"/>
    <property type="match status" value="1"/>
</dbReference>
<dbReference type="PANTHER" id="PTHR46825">
    <property type="entry name" value="D-ALANYL-D-ALANINE-CARBOXYPEPTIDASE/ENDOPEPTIDASE AMPH"/>
    <property type="match status" value="1"/>
</dbReference>
<name>A0ABU7JIM5_9GAMM</name>
<accession>A0ABU7JIM5</accession>
<keyword evidence="5" id="KW-1185">Reference proteome</keyword>
<dbReference type="GO" id="GO:0016787">
    <property type="term" value="F:hydrolase activity"/>
    <property type="evidence" value="ECO:0007669"/>
    <property type="project" value="UniProtKB-KW"/>
</dbReference>
<dbReference type="Pfam" id="PF00144">
    <property type="entry name" value="Beta-lactamase"/>
    <property type="match status" value="1"/>
</dbReference>
<dbReference type="Proteomes" id="UP001339167">
    <property type="component" value="Unassembled WGS sequence"/>
</dbReference>
<dbReference type="EC" id="3.1.1.103" evidence="4"/>
<organism evidence="4 5">
    <name type="scientific">Alkalimonas mucilaginosa</name>
    <dbReference type="NCBI Taxonomy" id="3057676"/>
    <lineage>
        <taxon>Bacteria</taxon>
        <taxon>Pseudomonadati</taxon>
        <taxon>Pseudomonadota</taxon>
        <taxon>Gammaproteobacteria</taxon>
        <taxon>Alkalimonas</taxon>
    </lineage>
</organism>
<comment type="caution">
    <text evidence="4">The sequence shown here is derived from an EMBL/GenBank/DDBJ whole genome shotgun (WGS) entry which is preliminary data.</text>
</comment>
<dbReference type="InterPro" id="IPR050491">
    <property type="entry name" value="AmpC-like"/>
</dbReference>